<dbReference type="Pfam" id="PF22975">
    <property type="entry name" value="EPS8_2nd"/>
    <property type="match status" value="1"/>
</dbReference>
<dbReference type="EMBL" id="LWCA01000042">
    <property type="protein sequence ID" value="OAF71552.1"/>
    <property type="molecule type" value="Genomic_DNA"/>
</dbReference>
<dbReference type="PANTHER" id="PTHR12287:SF23">
    <property type="entry name" value="AROUSER, ISOFORM A-RELATED"/>
    <property type="match status" value="1"/>
</dbReference>
<evidence type="ECO:0000256" key="1">
    <source>
        <dbReference type="ARBA" id="ARBA00022443"/>
    </source>
</evidence>
<dbReference type="InterPro" id="IPR055093">
    <property type="entry name" value="EPS8_2nd"/>
</dbReference>
<dbReference type="OrthoDB" id="6157330at2759"/>
<name>A0A177BD35_9BILA</name>
<dbReference type="SMART" id="SM00326">
    <property type="entry name" value="SH3"/>
    <property type="match status" value="1"/>
</dbReference>
<gene>
    <name evidence="4" type="ORF">A3Q56_00660</name>
</gene>
<accession>A0A177BD35</accession>
<dbReference type="Proteomes" id="UP000078046">
    <property type="component" value="Unassembled WGS sequence"/>
</dbReference>
<protein>
    <recommendedName>
        <fullName evidence="3">SH3 domain-containing protein</fullName>
    </recommendedName>
</protein>
<dbReference type="InterPro" id="IPR036028">
    <property type="entry name" value="SH3-like_dom_sf"/>
</dbReference>
<feature type="domain" description="SH3" evidence="3">
    <location>
        <begin position="475"/>
        <end position="536"/>
    </location>
</feature>
<dbReference type="PANTHER" id="PTHR12287">
    <property type="entry name" value="EPIDERMAL GROWTH FACTOR RECEPTOR KINASE SUBSTRATE EPS8-RELATED PROTEIN"/>
    <property type="match status" value="1"/>
</dbReference>
<dbReference type="GO" id="GO:0003779">
    <property type="term" value="F:actin binding"/>
    <property type="evidence" value="ECO:0007669"/>
    <property type="project" value="TreeGrafter"/>
</dbReference>
<evidence type="ECO:0000259" key="3">
    <source>
        <dbReference type="PROSITE" id="PS50002"/>
    </source>
</evidence>
<dbReference type="InterPro" id="IPR011993">
    <property type="entry name" value="PH-like_dom_sf"/>
</dbReference>
<dbReference type="InterPro" id="IPR001452">
    <property type="entry name" value="SH3_domain"/>
</dbReference>
<dbReference type="SUPFAM" id="SSF50044">
    <property type="entry name" value="SH3-domain"/>
    <property type="match status" value="1"/>
</dbReference>
<keyword evidence="1 2" id="KW-0728">SH3 domain</keyword>
<dbReference type="InterPro" id="IPR039801">
    <property type="entry name" value="EPS8-like"/>
</dbReference>
<evidence type="ECO:0000256" key="2">
    <source>
        <dbReference type="PROSITE-ProRule" id="PRU00192"/>
    </source>
</evidence>
<proteinExistence type="predicted"/>
<dbReference type="Gene3D" id="2.30.29.30">
    <property type="entry name" value="Pleckstrin-homology domain (PH domain)/Phosphotyrosine-binding domain (PTB)"/>
    <property type="match status" value="1"/>
</dbReference>
<evidence type="ECO:0000313" key="5">
    <source>
        <dbReference type="Proteomes" id="UP000078046"/>
    </source>
</evidence>
<reference evidence="4 5" key="1">
    <citation type="submission" date="2016-04" db="EMBL/GenBank/DDBJ databases">
        <title>The genome of Intoshia linei affirms orthonectids as highly simplified spiralians.</title>
        <authorList>
            <person name="Mikhailov K.V."/>
            <person name="Slusarev G.S."/>
            <person name="Nikitin M.A."/>
            <person name="Logacheva M.D."/>
            <person name="Penin A."/>
            <person name="Aleoshin V."/>
            <person name="Panchin Y.V."/>
        </authorList>
    </citation>
    <scope>NUCLEOTIDE SEQUENCE [LARGE SCALE GENOMIC DNA]</scope>
    <source>
        <strain evidence="4">Intl2013</strain>
        <tissue evidence="4">Whole animal</tissue>
    </source>
</reference>
<dbReference type="Gene3D" id="2.30.30.40">
    <property type="entry name" value="SH3 Domains"/>
    <property type="match status" value="1"/>
</dbReference>
<dbReference type="GO" id="GO:0007266">
    <property type="term" value="P:Rho protein signal transduction"/>
    <property type="evidence" value="ECO:0007669"/>
    <property type="project" value="TreeGrafter"/>
</dbReference>
<comment type="caution">
    <text evidence="4">The sequence shown here is derived from an EMBL/GenBank/DDBJ whole genome shotgun (WGS) entry which is preliminary data.</text>
</comment>
<dbReference type="GO" id="GO:0005886">
    <property type="term" value="C:plasma membrane"/>
    <property type="evidence" value="ECO:0007669"/>
    <property type="project" value="TreeGrafter"/>
</dbReference>
<dbReference type="Pfam" id="PF07653">
    <property type="entry name" value="SH3_2"/>
    <property type="match status" value="1"/>
</dbReference>
<dbReference type="AlphaFoldDB" id="A0A177BD35"/>
<organism evidence="4 5">
    <name type="scientific">Intoshia linei</name>
    <dbReference type="NCBI Taxonomy" id="1819745"/>
    <lineage>
        <taxon>Eukaryota</taxon>
        <taxon>Metazoa</taxon>
        <taxon>Spiralia</taxon>
        <taxon>Lophotrochozoa</taxon>
        <taxon>Mesozoa</taxon>
        <taxon>Orthonectida</taxon>
        <taxon>Rhopaluridae</taxon>
        <taxon>Intoshia</taxon>
    </lineage>
</organism>
<dbReference type="PROSITE" id="PS50002">
    <property type="entry name" value="SH3"/>
    <property type="match status" value="1"/>
</dbReference>
<sequence>MSSIKVHASEDDICFSNFELDNLKSLYKFKLNSDNLNVARTKYDSKSPSKSSDDSIKNKCKNYMVKHVSTFCFSKMDADFNDSDTKNKLKTIKEKNGILTMECIMKLEIDCIQIVTNSEVLSTIYYDQLINTKVVSNTRKLGFSSDLICLYVANEEQVYFCSYEVHVFEPLSIKTSKIMRKIKKFKKEYTNINLRNKINDNDRHDIQNTDIIQYQSVKVESDSALDQSRNVLLNNCLHDIDVFVKRIQSSINSYGKLLEYQKCDYKRLTSRTVSALAFNAIPPNITDFTFIFQKMKLAFLLLTKLLCKIRKPNVPEIANYMMKPFQLIVQVSSHLGKGENVYSKIDCPSLNNETIMLLNSCLHSDEYKFWQSLDKNWTSVIPTNKKYIPLFFNGYAPKLELVQNAIGNSIDTISQLGFTKYEDKNFTLPLNSFFSCNSLTSLETNSKYDSSSKSTESNASNKNFKESQLKFISKLRKDNYRVFYTVCSWIPQNNKELSVKKNESLKLIDNSRNWWKMENYNGVPGYLPKTILKIAH</sequence>
<keyword evidence="5" id="KW-1185">Reference proteome</keyword>
<dbReference type="GO" id="GO:0035023">
    <property type="term" value="P:regulation of Rho protein signal transduction"/>
    <property type="evidence" value="ECO:0007669"/>
    <property type="project" value="TreeGrafter"/>
</dbReference>
<evidence type="ECO:0000313" key="4">
    <source>
        <dbReference type="EMBL" id="OAF71552.1"/>
    </source>
</evidence>